<feature type="compositionally biased region" description="Polar residues" evidence="1">
    <location>
        <begin position="64"/>
        <end position="73"/>
    </location>
</feature>
<dbReference type="Proteomes" id="UP000689129">
    <property type="component" value="Unassembled WGS sequence"/>
</dbReference>
<feature type="compositionally biased region" description="Basic and acidic residues" evidence="1">
    <location>
        <begin position="52"/>
        <end position="62"/>
    </location>
</feature>
<organism evidence="2 3">
    <name type="scientific">Verticillium longisporum</name>
    <name type="common">Verticillium dahliae var. longisporum</name>
    <dbReference type="NCBI Taxonomy" id="100787"/>
    <lineage>
        <taxon>Eukaryota</taxon>
        <taxon>Fungi</taxon>
        <taxon>Dikarya</taxon>
        <taxon>Ascomycota</taxon>
        <taxon>Pezizomycotina</taxon>
        <taxon>Sordariomycetes</taxon>
        <taxon>Hypocreomycetidae</taxon>
        <taxon>Glomerellales</taxon>
        <taxon>Plectosphaerellaceae</taxon>
        <taxon>Verticillium</taxon>
    </lineage>
</organism>
<reference evidence="2" key="1">
    <citation type="journal article" date="2021" name="Mol. Plant Pathol.">
        <title>A 20-kb lineage-specific genomic region tames virulence in pathogenic amphidiploid Verticillium longisporum.</title>
        <authorList>
            <person name="Harting R."/>
            <person name="Starke J."/>
            <person name="Kusch H."/>
            <person name="Poggeler S."/>
            <person name="Maurus I."/>
            <person name="Schluter R."/>
            <person name="Landesfeind M."/>
            <person name="Bulla I."/>
            <person name="Nowrousian M."/>
            <person name="de Jonge R."/>
            <person name="Stahlhut G."/>
            <person name="Hoff K.J."/>
            <person name="Asshauer K.P."/>
            <person name="Thurmer A."/>
            <person name="Stanke M."/>
            <person name="Daniel R."/>
            <person name="Morgenstern B."/>
            <person name="Thomma B.P.H.J."/>
            <person name="Kronstad J.W."/>
            <person name="Braus-Stromeyer S.A."/>
            <person name="Braus G.H."/>
        </authorList>
    </citation>
    <scope>NUCLEOTIDE SEQUENCE</scope>
    <source>
        <strain evidence="2">Vl32</strain>
    </source>
</reference>
<dbReference type="EMBL" id="JAEMWZ010000997">
    <property type="protein sequence ID" value="KAG7102095.1"/>
    <property type="molecule type" value="Genomic_DNA"/>
</dbReference>
<evidence type="ECO:0000313" key="2">
    <source>
        <dbReference type="EMBL" id="KAG7102095.1"/>
    </source>
</evidence>
<evidence type="ECO:0000313" key="3">
    <source>
        <dbReference type="Proteomes" id="UP000689129"/>
    </source>
</evidence>
<protein>
    <submittedName>
        <fullName evidence="2">Uncharacterized protein</fullName>
    </submittedName>
</protein>
<gene>
    <name evidence="2" type="ORF">HYQ45_018740</name>
</gene>
<comment type="caution">
    <text evidence="2">The sequence shown here is derived from an EMBL/GenBank/DDBJ whole genome shotgun (WGS) entry which is preliminary data.</text>
</comment>
<dbReference type="AlphaFoldDB" id="A0A8I2YZN0"/>
<feature type="region of interest" description="Disordered" evidence="1">
    <location>
        <begin position="46"/>
        <end position="73"/>
    </location>
</feature>
<proteinExistence type="predicted"/>
<dbReference type="OrthoDB" id="5259001at2759"/>
<evidence type="ECO:0000256" key="1">
    <source>
        <dbReference type="SAM" id="MobiDB-lite"/>
    </source>
</evidence>
<name>A0A8I2YZN0_VERLO</name>
<sequence>MIHEKYGAEIYLCAKYSRWFEFSTGTNLPPSAEEVENAYPLTVKSSPSCFRKSPDAPADRRQTQTKQDACTHD</sequence>
<accession>A0A8I2YZN0</accession>